<dbReference type="Gene3D" id="2.60.40.1180">
    <property type="entry name" value="Golgi alpha-mannosidase II"/>
    <property type="match status" value="1"/>
</dbReference>
<gene>
    <name evidence="8" type="ORF">metaSSY_00720</name>
</gene>
<dbReference type="InterPro" id="IPR017853">
    <property type="entry name" value="GH"/>
</dbReference>
<organism evidence="8">
    <name type="scientific">uncultured bacterium BAC25G1</name>
    <dbReference type="NCBI Taxonomy" id="1329523"/>
    <lineage>
        <taxon>Bacteria</taxon>
        <taxon>environmental samples</taxon>
    </lineage>
</organism>
<dbReference type="SUPFAM" id="SSF51445">
    <property type="entry name" value="(Trans)glycosidases"/>
    <property type="match status" value="1"/>
</dbReference>
<accession>R4JIG8</accession>
<keyword evidence="3 6" id="KW-0119">Carbohydrate metabolism</keyword>
<evidence type="ECO:0000256" key="3">
    <source>
        <dbReference type="ARBA" id="ARBA00023277"/>
    </source>
</evidence>
<dbReference type="Gene3D" id="3.20.20.80">
    <property type="entry name" value="Glycosidases"/>
    <property type="match status" value="1"/>
</dbReference>
<keyword evidence="4 6" id="KW-0326">Glycosidase</keyword>
<dbReference type="Pfam" id="PF00128">
    <property type="entry name" value="Alpha-amylase"/>
    <property type="match status" value="1"/>
</dbReference>
<comment type="similarity">
    <text evidence="1 5">Belongs to the glycosyl hydrolase 13 family.</text>
</comment>
<evidence type="ECO:0000313" key="8">
    <source>
        <dbReference type="EMBL" id="AGK84826.1"/>
    </source>
</evidence>
<dbReference type="PANTHER" id="PTHR43447">
    <property type="entry name" value="ALPHA-AMYLASE"/>
    <property type="match status" value="1"/>
</dbReference>
<evidence type="ECO:0000259" key="7">
    <source>
        <dbReference type="SMART" id="SM00642"/>
    </source>
</evidence>
<feature type="domain" description="Glycosyl hydrolase family 13 catalytic" evidence="7">
    <location>
        <begin position="33"/>
        <end position="395"/>
    </location>
</feature>
<dbReference type="EMBL" id="KC595277">
    <property type="protein sequence ID" value="AGK84826.1"/>
    <property type="molecule type" value="Genomic_DNA"/>
</dbReference>
<evidence type="ECO:0000256" key="5">
    <source>
        <dbReference type="RuleBase" id="RU003615"/>
    </source>
</evidence>
<comment type="catalytic activity">
    <reaction evidence="6">
        <text>Endohydrolysis of (1-&gt;4)-alpha-D-glucosidic linkages in polysaccharides containing three or more (1-&gt;4)-alpha-linked D-glucose units.</text>
        <dbReference type="EC" id="3.2.1.1"/>
    </reaction>
</comment>
<dbReference type="PRINTS" id="PR00110">
    <property type="entry name" value="ALPHAAMYLASE"/>
</dbReference>
<dbReference type="InterPro" id="IPR006046">
    <property type="entry name" value="Alpha_amylase"/>
</dbReference>
<dbReference type="SUPFAM" id="SSF51011">
    <property type="entry name" value="Glycosyl hydrolase domain"/>
    <property type="match status" value="1"/>
</dbReference>
<dbReference type="EC" id="3.2.1.1" evidence="6"/>
<dbReference type="AlphaFoldDB" id="R4JIG8"/>
<sequence length="477" mass="53406">MNKLLTLTLGLATVMPLAAKDRMTHDPKATNSETILHAWSWNFPTIGKNMKKIADAGFTMVQTSPVQNCYAPEGSGKLIFDDNVKEGNWYYYYQPTDWKIGNNIVGSRQQMKQMMDSAAKYDIRVIVDVLPNHTAFDIDAVSDDFYKAVGGRDKMFHSKGLTPIEDYNDRNQCTLMAMGNLPDVNTENPDFQKYYLQFVNDLLELGVGGFRYDTAKHIGVHSDPVDSASGVKENDFWDVVTGRKAVKGIKLALPYDSLFVYGEVLQDRNVPENEYADYMGQTASGYGHVLREALDKGSANGIDIMSWHHSAAPEYLTTWVESHDTYANAHESAHLSDDQIRTGWVFLTARQNGTPLFFSRPAGSTRKNYWGNNRLGERGNDEFFHPEVVAVNNFRKKMAGQPEDIRSSENGQVLLVNRGKKGAAVINISKIANSVNLPTGLPDGTYKDVVYGKEFKAKKGMLHGQLAPERSYLLEKK</sequence>
<dbReference type="GO" id="GO:0005975">
    <property type="term" value="P:carbohydrate metabolic process"/>
    <property type="evidence" value="ECO:0007669"/>
    <property type="project" value="InterPro"/>
</dbReference>
<evidence type="ECO:0000256" key="4">
    <source>
        <dbReference type="ARBA" id="ARBA00023295"/>
    </source>
</evidence>
<dbReference type="InterPro" id="IPR006047">
    <property type="entry name" value="GH13_cat_dom"/>
</dbReference>
<protein>
    <recommendedName>
        <fullName evidence="6">Alpha-amylase</fullName>
        <ecNumber evidence="6">3.2.1.1</ecNumber>
    </recommendedName>
</protein>
<proteinExistence type="inferred from homology"/>
<reference evidence="8" key="1">
    <citation type="journal article" date="2013" name="Appl. Environ. Microbiol.">
        <title>Functional screening of a metagenomic library reveals operons responsible for enhanced intestinal colonization by gut commensal microbes.</title>
        <authorList>
            <person name="Yoon M.Y."/>
            <person name="Lee K.M."/>
            <person name="Yoon Y."/>
            <person name="Go J."/>
            <person name="Park Y."/>
            <person name="Cho Y.J."/>
            <person name="Tannock G.W."/>
            <person name="Yoon S.S."/>
        </authorList>
    </citation>
    <scope>NUCLEOTIDE SEQUENCE</scope>
</reference>
<name>R4JIG8_9BACT</name>
<evidence type="ECO:0000256" key="2">
    <source>
        <dbReference type="ARBA" id="ARBA00022801"/>
    </source>
</evidence>
<evidence type="ECO:0000256" key="6">
    <source>
        <dbReference type="RuleBase" id="RU361134"/>
    </source>
</evidence>
<keyword evidence="2 6" id="KW-0378">Hydrolase</keyword>
<evidence type="ECO:0000256" key="1">
    <source>
        <dbReference type="ARBA" id="ARBA00008061"/>
    </source>
</evidence>
<dbReference type="SMART" id="SM00642">
    <property type="entry name" value="Aamy"/>
    <property type="match status" value="1"/>
</dbReference>
<dbReference type="GO" id="GO:0004556">
    <property type="term" value="F:alpha-amylase activity"/>
    <property type="evidence" value="ECO:0007669"/>
    <property type="project" value="UniProtKB-UniRule"/>
</dbReference>
<dbReference type="InterPro" id="IPR013780">
    <property type="entry name" value="Glyco_hydro_b"/>
</dbReference>
<dbReference type="CDD" id="cd11315">
    <property type="entry name" value="AmyAc_bac1_AmyA"/>
    <property type="match status" value="1"/>
</dbReference>
<dbReference type="GO" id="GO:0043169">
    <property type="term" value="F:cation binding"/>
    <property type="evidence" value="ECO:0007669"/>
    <property type="project" value="InterPro"/>
</dbReference>